<evidence type="ECO:0000256" key="1">
    <source>
        <dbReference type="SAM" id="MobiDB-lite"/>
    </source>
</evidence>
<comment type="caution">
    <text evidence="3">The sequence shown here is derived from an EMBL/GenBank/DDBJ whole genome shotgun (WGS) entry which is preliminary data.</text>
</comment>
<keyword evidence="2" id="KW-1133">Transmembrane helix</keyword>
<dbReference type="InterPro" id="IPR023393">
    <property type="entry name" value="START-like_dom_sf"/>
</dbReference>
<dbReference type="PANTHER" id="PTHR38588:SF1">
    <property type="entry name" value="BLL0334 PROTEIN"/>
    <property type="match status" value="1"/>
</dbReference>
<dbReference type="PANTHER" id="PTHR38588">
    <property type="entry name" value="BLL0334 PROTEIN"/>
    <property type="match status" value="1"/>
</dbReference>
<feature type="transmembrane region" description="Helical" evidence="2">
    <location>
        <begin position="198"/>
        <end position="220"/>
    </location>
</feature>
<evidence type="ECO:0000313" key="4">
    <source>
        <dbReference type="Proteomes" id="UP000265614"/>
    </source>
</evidence>
<dbReference type="OrthoDB" id="9787428at2"/>
<feature type="region of interest" description="Disordered" evidence="1">
    <location>
        <begin position="154"/>
        <end position="195"/>
    </location>
</feature>
<name>A0A3A3YY84_9ACTN</name>
<dbReference type="InterPro" id="IPR010419">
    <property type="entry name" value="CO_DH_gsu"/>
</dbReference>
<keyword evidence="2" id="KW-0472">Membrane</keyword>
<dbReference type="CDD" id="cd05018">
    <property type="entry name" value="CoxG"/>
    <property type="match status" value="1"/>
</dbReference>
<accession>A0A3A3YY84</accession>
<protein>
    <submittedName>
        <fullName evidence="3">Carbon monoxide dehydrogenase</fullName>
    </submittedName>
</protein>
<dbReference type="Proteomes" id="UP000265614">
    <property type="component" value="Unassembled WGS sequence"/>
</dbReference>
<dbReference type="AlphaFoldDB" id="A0A3A3YY84"/>
<keyword evidence="2" id="KW-0812">Transmembrane</keyword>
<feature type="compositionally biased region" description="Pro residues" evidence="1">
    <location>
        <begin position="166"/>
        <end position="190"/>
    </location>
</feature>
<sequence>MKVTGTAVLHAPVERVWSALNDPAVLVRTIPGCERLEEVGPDRYRMTVTAGVASIKGSYVGEVALTEQQRPGSFVLRASGSGAPGTVSADVLVRLEEAPEGTHLAYDADAVVGGPVGGVGQRVLTGVARKTAGEFFRAVDDVLAGGAQEGAAEPAAAVPAARPAPEDGPLPAPPAAPGPAVHVPPPPPPAAAGGQQPFVLGALVGAGAALLGALVGGLVARRR</sequence>
<reference evidence="3 4" key="1">
    <citation type="submission" date="2018-09" db="EMBL/GenBank/DDBJ databases">
        <title>YIM 75000 draft genome.</title>
        <authorList>
            <person name="Tang S."/>
            <person name="Feng Y."/>
        </authorList>
    </citation>
    <scope>NUCLEOTIDE SEQUENCE [LARGE SCALE GENOMIC DNA]</scope>
    <source>
        <strain evidence="3 4">YIM 75000</strain>
    </source>
</reference>
<dbReference type="Gene3D" id="3.30.530.20">
    <property type="match status" value="1"/>
</dbReference>
<feature type="compositionally biased region" description="Low complexity" evidence="1">
    <location>
        <begin position="154"/>
        <end position="165"/>
    </location>
</feature>
<dbReference type="Pfam" id="PF06240">
    <property type="entry name" value="COXG"/>
    <property type="match status" value="1"/>
</dbReference>
<evidence type="ECO:0000256" key="2">
    <source>
        <dbReference type="SAM" id="Phobius"/>
    </source>
</evidence>
<gene>
    <name evidence="3" type="ORF">D5H78_05435</name>
</gene>
<evidence type="ECO:0000313" key="3">
    <source>
        <dbReference type="EMBL" id="RJK96720.1"/>
    </source>
</evidence>
<dbReference type="RefSeq" id="WP_119949436.1">
    <property type="nucleotide sequence ID" value="NZ_QZEZ01000002.1"/>
</dbReference>
<dbReference type="SUPFAM" id="SSF55961">
    <property type="entry name" value="Bet v1-like"/>
    <property type="match status" value="1"/>
</dbReference>
<proteinExistence type="predicted"/>
<keyword evidence="4" id="KW-1185">Reference proteome</keyword>
<dbReference type="EMBL" id="QZEZ01000002">
    <property type="protein sequence ID" value="RJK96720.1"/>
    <property type="molecule type" value="Genomic_DNA"/>
</dbReference>
<organism evidence="3 4">
    <name type="scientific">Vallicoccus soli</name>
    <dbReference type="NCBI Taxonomy" id="2339232"/>
    <lineage>
        <taxon>Bacteria</taxon>
        <taxon>Bacillati</taxon>
        <taxon>Actinomycetota</taxon>
        <taxon>Actinomycetes</taxon>
        <taxon>Motilibacterales</taxon>
        <taxon>Vallicoccaceae</taxon>
        <taxon>Vallicoccus</taxon>
    </lineage>
</organism>